<dbReference type="SMART" id="SM00028">
    <property type="entry name" value="TPR"/>
    <property type="match status" value="2"/>
</dbReference>
<dbReference type="InterPro" id="IPR019734">
    <property type="entry name" value="TPR_rpt"/>
</dbReference>
<proteinExistence type="predicted"/>
<feature type="signal peptide" evidence="2">
    <location>
        <begin position="1"/>
        <end position="18"/>
    </location>
</feature>
<reference evidence="4" key="1">
    <citation type="submission" date="2023-07" db="EMBL/GenBank/DDBJ databases">
        <title>Chryseobacterium sp. GMJ5 Genome sequencing and assembly.</title>
        <authorList>
            <person name="Jung Y."/>
        </authorList>
    </citation>
    <scope>NUCLEOTIDE SEQUENCE [LARGE SCALE GENOMIC DNA]</scope>
    <source>
        <strain evidence="4">GMJ5</strain>
    </source>
</reference>
<evidence type="ECO:0000313" key="4">
    <source>
        <dbReference type="Proteomes" id="UP001208114"/>
    </source>
</evidence>
<accession>A0ABT2VZI0</accession>
<dbReference type="RefSeq" id="WP_262991068.1">
    <property type="nucleotide sequence ID" value="NZ_JAOTEN010000003.1"/>
</dbReference>
<dbReference type="Proteomes" id="UP001208114">
    <property type="component" value="Unassembled WGS sequence"/>
</dbReference>
<dbReference type="PROSITE" id="PS50005">
    <property type="entry name" value="TPR"/>
    <property type="match status" value="1"/>
</dbReference>
<feature type="chain" id="PRO_5046940115" description="Tetratricopeptide repeat protein" evidence="2">
    <location>
        <begin position="19"/>
        <end position="214"/>
    </location>
</feature>
<keyword evidence="1" id="KW-0802">TPR repeat</keyword>
<dbReference type="Gene3D" id="1.25.40.10">
    <property type="entry name" value="Tetratricopeptide repeat domain"/>
    <property type="match status" value="1"/>
</dbReference>
<dbReference type="InterPro" id="IPR011990">
    <property type="entry name" value="TPR-like_helical_dom_sf"/>
</dbReference>
<feature type="repeat" description="TPR" evidence="1">
    <location>
        <begin position="21"/>
        <end position="54"/>
    </location>
</feature>
<evidence type="ECO:0000313" key="3">
    <source>
        <dbReference type="EMBL" id="MCU7615044.1"/>
    </source>
</evidence>
<organism evidence="3 4">
    <name type="scientific">Chryseobacterium gilvum</name>
    <dbReference type="NCBI Taxonomy" id="2976534"/>
    <lineage>
        <taxon>Bacteria</taxon>
        <taxon>Pseudomonadati</taxon>
        <taxon>Bacteroidota</taxon>
        <taxon>Flavobacteriia</taxon>
        <taxon>Flavobacteriales</taxon>
        <taxon>Weeksellaceae</taxon>
        <taxon>Chryseobacterium group</taxon>
        <taxon>Chryseobacterium</taxon>
    </lineage>
</organism>
<keyword evidence="2" id="KW-0732">Signal</keyword>
<name>A0ABT2VZI0_9FLAO</name>
<comment type="caution">
    <text evidence="3">The sequence shown here is derived from an EMBL/GenBank/DDBJ whole genome shotgun (WGS) entry which is preliminary data.</text>
</comment>
<evidence type="ECO:0000256" key="1">
    <source>
        <dbReference type="PROSITE-ProRule" id="PRU00339"/>
    </source>
</evidence>
<dbReference type="EMBL" id="JAOTEN010000003">
    <property type="protein sequence ID" value="MCU7615044.1"/>
    <property type="molecule type" value="Genomic_DNA"/>
</dbReference>
<protein>
    <recommendedName>
        <fullName evidence="5">Tetratricopeptide repeat protein</fullName>
    </recommendedName>
</protein>
<keyword evidence="4" id="KW-1185">Reference proteome</keyword>
<dbReference type="Pfam" id="PF14559">
    <property type="entry name" value="TPR_19"/>
    <property type="match status" value="1"/>
</dbReference>
<dbReference type="SUPFAM" id="SSF48452">
    <property type="entry name" value="TPR-like"/>
    <property type="match status" value="1"/>
</dbReference>
<sequence>MKKIVLLLLLVLFQTVSSQDITVYLDQGNDLISKNRFSDAENTFRKGLKEDPENPILKSQLALTLINQDKNDIAERIIDEVLAKQPNFTAALWYGGINNFSKNKPDFRKAVSYFEKAYQLIDPNSKQYFAVNYYIGKSYRKLLYTEGLTYEEVDRMLETYKRYLELQPDAEDHIDVKSFIKKVEEKRPGKNVGKWIITTQQNIGELINKTKNEQ</sequence>
<evidence type="ECO:0000256" key="2">
    <source>
        <dbReference type="SAM" id="SignalP"/>
    </source>
</evidence>
<evidence type="ECO:0008006" key="5">
    <source>
        <dbReference type="Google" id="ProtNLM"/>
    </source>
</evidence>
<gene>
    <name evidence="3" type="ORF">N0B16_11400</name>
</gene>